<keyword evidence="2" id="KW-1185">Reference proteome</keyword>
<reference evidence="1 2" key="1">
    <citation type="submission" date="2024-10" db="EMBL/GenBank/DDBJ databases">
        <title>The Natural Products Discovery Center: Release of the First 8490 Sequenced Strains for Exploring Actinobacteria Biosynthetic Diversity.</title>
        <authorList>
            <person name="Kalkreuter E."/>
            <person name="Kautsar S.A."/>
            <person name="Yang D."/>
            <person name="Bader C.D."/>
            <person name="Teijaro C.N."/>
            <person name="Fluegel L."/>
            <person name="Davis C.M."/>
            <person name="Simpson J.R."/>
            <person name="Lauterbach L."/>
            <person name="Steele A.D."/>
            <person name="Gui C."/>
            <person name="Meng S."/>
            <person name="Li G."/>
            <person name="Viehrig K."/>
            <person name="Ye F."/>
            <person name="Su P."/>
            <person name="Kiefer A.F."/>
            <person name="Nichols A."/>
            <person name="Cepeda A.J."/>
            <person name="Yan W."/>
            <person name="Fan B."/>
            <person name="Jiang Y."/>
            <person name="Adhikari A."/>
            <person name="Zheng C.-J."/>
            <person name="Schuster L."/>
            <person name="Cowan T.M."/>
            <person name="Smanski M.J."/>
            <person name="Chevrette M.G."/>
            <person name="De Carvalho L.P.S."/>
            <person name="Shen B."/>
        </authorList>
    </citation>
    <scope>NUCLEOTIDE SEQUENCE [LARGE SCALE GENOMIC DNA]</scope>
    <source>
        <strain evidence="1 2">NPDC021253</strain>
    </source>
</reference>
<dbReference type="RefSeq" id="WP_396676754.1">
    <property type="nucleotide sequence ID" value="NZ_JBIRPU010000002.1"/>
</dbReference>
<accession>A0ABW7SEN7</accession>
<evidence type="ECO:0000313" key="2">
    <source>
        <dbReference type="Proteomes" id="UP001611075"/>
    </source>
</evidence>
<proteinExistence type="predicted"/>
<name>A0ABW7SEN7_9ACTN</name>
<evidence type="ECO:0000313" key="1">
    <source>
        <dbReference type="EMBL" id="MFI0792134.1"/>
    </source>
</evidence>
<protein>
    <submittedName>
        <fullName evidence="1">Uncharacterized protein</fullName>
    </submittedName>
</protein>
<dbReference type="Proteomes" id="UP001611075">
    <property type="component" value="Unassembled WGS sequence"/>
</dbReference>
<dbReference type="EMBL" id="JBIRPU010000002">
    <property type="protein sequence ID" value="MFI0792134.1"/>
    <property type="molecule type" value="Genomic_DNA"/>
</dbReference>
<gene>
    <name evidence="1" type="ORF">ACH4OY_05435</name>
</gene>
<sequence>MAPVTPQKLAQTRILDVDALARNEVDLRAYPHRHLALLARPSMTNSGVTRLMEGVEYLSQFGWELVNVTDVSRNQFLYAFLRRR</sequence>
<organism evidence="1 2">
    <name type="scientific">Micromonospora rubida</name>
    <dbReference type="NCBI Taxonomy" id="2697657"/>
    <lineage>
        <taxon>Bacteria</taxon>
        <taxon>Bacillati</taxon>
        <taxon>Actinomycetota</taxon>
        <taxon>Actinomycetes</taxon>
        <taxon>Micromonosporales</taxon>
        <taxon>Micromonosporaceae</taxon>
        <taxon>Micromonospora</taxon>
    </lineage>
</organism>
<comment type="caution">
    <text evidence="1">The sequence shown here is derived from an EMBL/GenBank/DDBJ whole genome shotgun (WGS) entry which is preliminary data.</text>
</comment>